<dbReference type="Gene3D" id="1.50.10.20">
    <property type="match status" value="1"/>
</dbReference>
<evidence type="ECO:0000259" key="2">
    <source>
        <dbReference type="Pfam" id="PF14200"/>
    </source>
</evidence>
<gene>
    <name evidence="3" type="ORF">D6B99_15760</name>
</gene>
<dbReference type="EMBL" id="CP032489">
    <property type="protein sequence ID" value="AYD48939.1"/>
    <property type="molecule type" value="Genomic_DNA"/>
</dbReference>
<dbReference type="Pfam" id="PF14200">
    <property type="entry name" value="RicinB_lectin_2"/>
    <property type="match status" value="1"/>
</dbReference>
<reference evidence="3 4" key="1">
    <citation type="submission" date="2018-09" db="EMBL/GenBank/DDBJ databases">
        <title>Arachidicoccus sp. nov., a bacterium isolated from soil.</title>
        <authorList>
            <person name="Weon H.-Y."/>
            <person name="Kwon S.-W."/>
            <person name="Lee S.A."/>
        </authorList>
    </citation>
    <scope>NUCLEOTIDE SEQUENCE [LARGE SCALE GENOMIC DNA]</scope>
    <source>
        <strain evidence="3 4">KIS59-12</strain>
    </source>
</reference>
<sequence>MKFFHLFLLISMACLVSANHALAQRTNIISGEIYTIQSKLNTKLLNVKNSSINNNADVDCRINTSSDAERWIATRIDKKIFTFTNVASGKLLHIASTSTDLINVNQHNNTHRDDVKWVVRKAGRGYFYLKPALDKNCSLHAGIGENNADANVDISYGAHTNADKWALIRQTGQDGAPTTAIADKIFEAWYNKYKVETGKGFWSKAEMMEILLDAYEVTGKKNYITKFNNMYKDFIKKNKTDWMYNNFNDDITWAVLFCVRGYLLTGNKIYLEQGKKQFDEMYARAYTKSFGGGLIWYETKKSKNACINGPAMVACCYLARATGDSTYYDKAITLYKWSKLYLFDTATGKVNDNVDFDKSGKIKISNWSSTYNQGTYLGAATMLYKFTKDTKYLSDAEKIARYTRSAMYHNGVINNEDGGDDLPGFKGIFARYARMYTLECKRPDLIAWIRLNAKVAYNNRNAENLIQTKWGTATSAIKPGSDFGCSSSVSLLFNSLFVQKIRLY</sequence>
<feature type="signal peptide" evidence="1">
    <location>
        <begin position="1"/>
        <end position="23"/>
    </location>
</feature>
<dbReference type="OrthoDB" id="6387072at2"/>
<dbReference type="AlphaFoldDB" id="A0A386HTE5"/>
<dbReference type="KEGG" id="ark:D6B99_15760"/>
<dbReference type="SUPFAM" id="SSF50370">
    <property type="entry name" value="Ricin B-like lectins"/>
    <property type="match status" value="1"/>
</dbReference>
<dbReference type="CDD" id="cd00161">
    <property type="entry name" value="beta-trefoil_Ricin-like"/>
    <property type="match status" value="1"/>
</dbReference>
<evidence type="ECO:0000256" key="1">
    <source>
        <dbReference type="SAM" id="SignalP"/>
    </source>
</evidence>
<dbReference type="Pfam" id="PF03663">
    <property type="entry name" value="Glyco_hydro_76"/>
    <property type="match status" value="1"/>
</dbReference>
<keyword evidence="1" id="KW-0732">Signal</keyword>
<proteinExistence type="predicted"/>
<feature type="domain" description="Ricin B lectin" evidence="2">
    <location>
        <begin position="31"/>
        <end position="100"/>
    </location>
</feature>
<dbReference type="PANTHER" id="PTHR47791">
    <property type="entry name" value="MEIOTICALLY UP-REGULATED GENE 191 PROTEIN"/>
    <property type="match status" value="1"/>
</dbReference>
<dbReference type="Proteomes" id="UP000266118">
    <property type="component" value="Chromosome"/>
</dbReference>
<organism evidence="3 4">
    <name type="scientific">Arachidicoccus soli</name>
    <dbReference type="NCBI Taxonomy" id="2341117"/>
    <lineage>
        <taxon>Bacteria</taxon>
        <taxon>Pseudomonadati</taxon>
        <taxon>Bacteroidota</taxon>
        <taxon>Chitinophagia</taxon>
        <taxon>Chitinophagales</taxon>
        <taxon>Chitinophagaceae</taxon>
        <taxon>Arachidicoccus</taxon>
    </lineage>
</organism>
<evidence type="ECO:0000313" key="3">
    <source>
        <dbReference type="EMBL" id="AYD48939.1"/>
    </source>
</evidence>
<dbReference type="InterPro" id="IPR000772">
    <property type="entry name" value="Ricin_B_lectin"/>
</dbReference>
<accession>A0A386HTE5</accession>
<evidence type="ECO:0000313" key="4">
    <source>
        <dbReference type="Proteomes" id="UP000266118"/>
    </source>
</evidence>
<protein>
    <recommendedName>
        <fullName evidence="2">Ricin B lectin domain-containing protein</fullName>
    </recommendedName>
</protein>
<dbReference type="InterPro" id="IPR035992">
    <property type="entry name" value="Ricin_B-like_lectins"/>
</dbReference>
<dbReference type="InterPro" id="IPR053169">
    <property type="entry name" value="MUG_Protein"/>
</dbReference>
<keyword evidence="4" id="KW-1185">Reference proteome</keyword>
<dbReference type="RefSeq" id="WP_119990169.1">
    <property type="nucleotide sequence ID" value="NZ_CP032489.1"/>
</dbReference>
<dbReference type="Gene3D" id="2.80.10.50">
    <property type="match status" value="1"/>
</dbReference>
<dbReference type="SUPFAM" id="SSF48208">
    <property type="entry name" value="Six-hairpin glycosidases"/>
    <property type="match status" value="1"/>
</dbReference>
<name>A0A386HTE5_9BACT</name>
<dbReference type="PANTHER" id="PTHR47791:SF3">
    <property type="entry name" value="MEIOTICALLY UP-REGULATED GENE 191 PROTEIN"/>
    <property type="match status" value="1"/>
</dbReference>
<dbReference type="GO" id="GO:0005975">
    <property type="term" value="P:carbohydrate metabolic process"/>
    <property type="evidence" value="ECO:0007669"/>
    <property type="project" value="InterPro"/>
</dbReference>
<dbReference type="InterPro" id="IPR008928">
    <property type="entry name" value="6-hairpin_glycosidase_sf"/>
</dbReference>
<dbReference type="InterPro" id="IPR005198">
    <property type="entry name" value="Glyco_hydro_76"/>
</dbReference>
<feature type="chain" id="PRO_5017266329" description="Ricin B lectin domain-containing protein" evidence="1">
    <location>
        <begin position="24"/>
        <end position="504"/>
    </location>
</feature>